<evidence type="ECO:0000313" key="3">
    <source>
        <dbReference type="EMBL" id="KAJ8562256.1"/>
    </source>
</evidence>
<feature type="region of interest" description="Disordered" evidence="1">
    <location>
        <begin position="228"/>
        <end position="278"/>
    </location>
</feature>
<feature type="domain" description="Ubiquitin-like" evidence="2">
    <location>
        <begin position="22"/>
        <end position="81"/>
    </location>
</feature>
<dbReference type="PANTHER" id="PTHR15204">
    <property type="entry name" value="LARGE PROLINE-RICH PROTEIN BAG6"/>
    <property type="match status" value="1"/>
</dbReference>
<evidence type="ECO:0000259" key="2">
    <source>
        <dbReference type="PROSITE" id="PS50053"/>
    </source>
</evidence>
<dbReference type="Pfam" id="PF00240">
    <property type="entry name" value="ubiquitin"/>
    <property type="match status" value="1"/>
</dbReference>
<dbReference type="Proteomes" id="UP001152561">
    <property type="component" value="Unassembled WGS sequence"/>
</dbReference>
<dbReference type="GO" id="GO:0071818">
    <property type="term" value="C:BAT3 complex"/>
    <property type="evidence" value="ECO:0007669"/>
    <property type="project" value="TreeGrafter"/>
</dbReference>
<protein>
    <recommendedName>
        <fullName evidence="2">Ubiquitin-like domain-containing protein</fullName>
    </recommendedName>
</protein>
<evidence type="ECO:0000313" key="4">
    <source>
        <dbReference type="Proteomes" id="UP001152561"/>
    </source>
</evidence>
<dbReference type="GO" id="GO:0051787">
    <property type="term" value="F:misfolded protein binding"/>
    <property type="evidence" value="ECO:0007669"/>
    <property type="project" value="TreeGrafter"/>
</dbReference>
<dbReference type="SUPFAM" id="SSF54236">
    <property type="entry name" value="Ubiquitin-like"/>
    <property type="match status" value="1"/>
</dbReference>
<dbReference type="PROSITE" id="PS50053">
    <property type="entry name" value="UBIQUITIN_2"/>
    <property type="match status" value="1"/>
</dbReference>
<sequence>MAHTGKGAFTMDHGYEGIDVMIEIKVKTMDSQTHNLRISNQRKVRNLKEDITLLIGMPMEQQCLIYCGKVLKDDQLISSCSASHSMGTDGISLGTQQNYCITVRLLQEITSAIETLSRDSVNGTENNVNEVLRSAFNLPAPSQGIPVEQLARMMSSTRDMLINETSQFFLDFEEDLRHNLNLDDPRVHHETMRSIEILFNYLGTYFCELGRVMMHVQIGENTDEGSRLISSDLVSSGPSTAEPTSGHVSADEPASQDVGTSRQRTTDSAESPSPAKQQRVLFFLEL</sequence>
<feature type="compositionally biased region" description="Polar residues" evidence="1">
    <location>
        <begin position="228"/>
        <end position="247"/>
    </location>
</feature>
<proteinExistence type="predicted"/>
<gene>
    <name evidence="3" type="ORF">K7X08_011547</name>
</gene>
<feature type="compositionally biased region" description="Polar residues" evidence="1">
    <location>
        <begin position="257"/>
        <end position="276"/>
    </location>
</feature>
<evidence type="ECO:0000256" key="1">
    <source>
        <dbReference type="SAM" id="MobiDB-lite"/>
    </source>
</evidence>
<organism evidence="3 4">
    <name type="scientific">Anisodus acutangulus</name>
    <dbReference type="NCBI Taxonomy" id="402998"/>
    <lineage>
        <taxon>Eukaryota</taxon>
        <taxon>Viridiplantae</taxon>
        <taxon>Streptophyta</taxon>
        <taxon>Embryophyta</taxon>
        <taxon>Tracheophyta</taxon>
        <taxon>Spermatophyta</taxon>
        <taxon>Magnoliopsida</taxon>
        <taxon>eudicotyledons</taxon>
        <taxon>Gunneridae</taxon>
        <taxon>Pentapetalae</taxon>
        <taxon>asterids</taxon>
        <taxon>lamiids</taxon>
        <taxon>Solanales</taxon>
        <taxon>Solanaceae</taxon>
        <taxon>Solanoideae</taxon>
        <taxon>Hyoscyameae</taxon>
        <taxon>Anisodus</taxon>
    </lineage>
</organism>
<dbReference type="Gene3D" id="3.10.20.90">
    <property type="entry name" value="Phosphatidylinositol 3-kinase Catalytic Subunit, Chain A, domain 1"/>
    <property type="match status" value="1"/>
</dbReference>
<dbReference type="InterPro" id="IPR029071">
    <property type="entry name" value="Ubiquitin-like_domsf"/>
</dbReference>
<dbReference type="OrthoDB" id="1221841at2759"/>
<dbReference type="EMBL" id="JAJAGQ010000005">
    <property type="protein sequence ID" value="KAJ8562256.1"/>
    <property type="molecule type" value="Genomic_DNA"/>
</dbReference>
<reference evidence="4" key="1">
    <citation type="journal article" date="2023" name="Proc. Natl. Acad. Sci. U.S.A.">
        <title>Genomic and structural basis for evolution of tropane alkaloid biosynthesis.</title>
        <authorList>
            <person name="Wanga Y.-J."/>
            <person name="Taina T."/>
            <person name="Yua J.-Y."/>
            <person name="Lia J."/>
            <person name="Xua B."/>
            <person name="Chenc J."/>
            <person name="D'Auriad J.C."/>
            <person name="Huanga J.-P."/>
            <person name="Huanga S.-X."/>
        </authorList>
    </citation>
    <scope>NUCLEOTIDE SEQUENCE [LARGE SCALE GENOMIC DNA]</scope>
    <source>
        <strain evidence="4">cv. KIB-2019</strain>
    </source>
</reference>
<dbReference type="AlphaFoldDB" id="A0A9Q1MMZ4"/>
<dbReference type="GO" id="GO:0031593">
    <property type="term" value="F:polyubiquitin modification-dependent protein binding"/>
    <property type="evidence" value="ECO:0007669"/>
    <property type="project" value="TreeGrafter"/>
</dbReference>
<dbReference type="SMART" id="SM00213">
    <property type="entry name" value="UBQ"/>
    <property type="match status" value="1"/>
</dbReference>
<dbReference type="GO" id="GO:0036503">
    <property type="term" value="P:ERAD pathway"/>
    <property type="evidence" value="ECO:0007669"/>
    <property type="project" value="TreeGrafter"/>
</dbReference>
<dbReference type="PANTHER" id="PTHR15204:SF7">
    <property type="entry name" value="UBIQUILIN-LIKE ISOFORM X1"/>
    <property type="match status" value="1"/>
</dbReference>
<comment type="caution">
    <text evidence="3">The sequence shown here is derived from an EMBL/GenBank/DDBJ whole genome shotgun (WGS) entry which is preliminary data.</text>
</comment>
<dbReference type="InterPro" id="IPR000626">
    <property type="entry name" value="Ubiquitin-like_dom"/>
</dbReference>
<keyword evidence="4" id="KW-1185">Reference proteome</keyword>
<accession>A0A9Q1MMZ4</accession>
<name>A0A9Q1MMZ4_9SOLA</name>